<dbReference type="Proteomes" id="UP001187192">
    <property type="component" value="Unassembled WGS sequence"/>
</dbReference>
<gene>
    <name evidence="2" type="ORF">TIFTF001_008792</name>
</gene>
<name>A0AA88AFQ8_FICCA</name>
<comment type="caution">
    <text evidence="2">The sequence shown here is derived from an EMBL/GenBank/DDBJ whole genome shotgun (WGS) entry which is preliminary data.</text>
</comment>
<feature type="region of interest" description="Disordered" evidence="1">
    <location>
        <begin position="1"/>
        <end position="24"/>
    </location>
</feature>
<keyword evidence="3" id="KW-1185">Reference proteome</keyword>
<evidence type="ECO:0000313" key="3">
    <source>
        <dbReference type="Proteomes" id="UP001187192"/>
    </source>
</evidence>
<proteinExistence type="predicted"/>
<dbReference type="AlphaFoldDB" id="A0AA88AFQ8"/>
<dbReference type="EMBL" id="BTGU01000009">
    <property type="protein sequence ID" value="GMN39561.1"/>
    <property type="molecule type" value="Genomic_DNA"/>
</dbReference>
<organism evidence="2 3">
    <name type="scientific">Ficus carica</name>
    <name type="common">Common fig</name>
    <dbReference type="NCBI Taxonomy" id="3494"/>
    <lineage>
        <taxon>Eukaryota</taxon>
        <taxon>Viridiplantae</taxon>
        <taxon>Streptophyta</taxon>
        <taxon>Embryophyta</taxon>
        <taxon>Tracheophyta</taxon>
        <taxon>Spermatophyta</taxon>
        <taxon>Magnoliopsida</taxon>
        <taxon>eudicotyledons</taxon>
        <taxon>Gunneridae</taxon>
        <taxon>Pentapetalae</taxon>
        <taxon>rosids</taxon>
        <taxon>fabids</taxon>
        <taxon>Rosales</taxon>
        <taxon>Moraceae</taxon>
        <taxon>Ficeae</taxon>
        <taxon>Ficus</taxon>
    </lineage>
</organism>
<protein>
    <submittedName>
        <fullName evidence="2">Uncharacterized protein</fullName>
    </submittedName>
</protein>
<sequence length="84" mass="9635">MLSNHGSDEAADDRRPGSNGHIQRRYVTVAMDLTFLRRWLLERAQAAHNRQLRCRRPRVSSKIRHGSHASPSTATKASHPHRRC</sequence>
<accession>A0AA88AFQ8</accession>
<evidence type="ECO:0000256" key="1">
    <source>
        <dbReference type="SAM" id="MobiDB-lite"/>
    </source>
</evidence>
<reference evidence="2" key="1">
    <citation type="submission" date="2023-07" db="EMBL/GenBank/DDBJ databases">
        <title>draft genome sequence of fig (Ficus carica).</title>
        <authorList>
            <person name="Takahashi T."/>
            <person name="Nishimura K."/>
        </authorList>
    </citation>
    <scope>NUCLEOTIDE SEQUENCE</scope>
</reference>
<feature type="compositionally biased region" description="Basic and acidic residues" evidence="1">
    <location>
        <begin position="1"/>
        <end position="16"/>
    </location>
</feature>
<evidence type="ECO:0000313" key="2">
    <source>
        <dbReference type="EMBL" id="GMN39561.1"/>
    </source>
</evidence>
<feature type="compositionally biased region" description="Basic residues" evidence="1">
    <location>
        <begin position="50"/>
        <end position="67"/>
    </location>
</feature>
<feature type="region of interest" description="Disordered" evidence="1">
    <location>
        <begin position="47"/>
        <end position="84"/>
    </location>
</feature>